<dbReference type="OrthoDB" id="100846at2157"/>
<evidence type="ECO:0000313" key="2">
    <source>
        <dbReference type="EMBL" id="ELZ24419.1"/>
    </source>
</evidence>
<dbReference type="RefSeq" id="WP_006884180.1">
    <property type="nucleotide sequence ID" value="NZ_AOIU01000030.1"/>
</dbReference>
<dbReference type="InterPro" id="IPR017850">
    <property type="entry name" value="Alkaline_phosphatase_core_sf"/>
</dbReference>
<evidence type="ECO:0008006" key="4">
    <source>
        <dbReference type="Google" id="ProtNLM"/>
    </source>
</evidence>
<evidence type="ECO:0000313" key="3">
    <source>
        <dbReference type="Proteomes" id="UP000011626"/>
    </source>
</evidence>
<keyword evidence="3" id="KW-1185">Reference proteome</keyword>
<dbReference type="eggNOG" id="arCOG04525">
    <property type="taxonomic scope" value="Archaea"/>
</dbReference>
<sequence>MDRTPTDPPVAAPPRTSAATDRHGQMILGTALAKAWRLGREELSAGGELAEPLAYRAWKRLWQAAPAVGRDPDLFERLDATDWDALVLLDACRYDTLGAVADDAVVGRARSPASATPGFLAAAEAHGVFDGATYVSGNPQSGEHSPGDVEHVPVYEDHWDDDLATVPPDPIFEAAGSRVREGERVVAHTLQPHYPHLARTGDRTAPIPGGLHPRYFPEERLRGEKLQALLANGYLDLGTARRSYERSVRFAWETAGRFAADLAADGHRVVVSADHGELFGEWGFVEHPMGVSVPPLVDVPWVVFEPRSGADPAESVGDRLAALGYAES</sequence>
<proteinExistence type="predicted"/>
<gene>
    <name evidence="2" type="ORF">C475_12542</name>
</gene>
<dbReference type="EMBL" id="AOIU01000030">
    <property type="protein sequence ID" value="ELZ24419.1"/>
    <property type="molecule type" value="Genomic_DNA"/>
</dbReference>
<dbReference type="Proteomes" id="UP000011626">
    <property type="component" value="Unassembled WGS sequence"/>
</dbReference>
<comment type="caution">
    <text evidence="2">The sequence shown here is derived from an EMBL/GenBank/DDBJ whole genome shotgun (WGS) entry which is preliminary data.</text>
</comment>
<protein>
    <recommendedName>
        <fullName evidence="4">Sulfatase N-terminal domain-containing protein</fullName>
    </recommendedName>
</protein>
<dbReference type="SUPFAM" id="SSF53649">
    <property type="entry name" value="Alkaline phosphatase-like"/>
    <property type="match status" value="1"/>
</dbReference>
<evidence type="ECO:0000256" key="1">
    <source>
        <dbReference type="SAM" id="MobiDB-lite"/>
    </source>
</evidence>
<accession>M0CRB9</accession>
<dbReference type="Gene3D" id="3.40.720.10">
    <property type="entry name" value="Alkaline Phosphatase, subunit A"/>
    <property type="match status" value="1"/>
</dbReference>
<name>M0CRB9_9EURY</name>
<dbReference type="STRING" id="797114.C475_12542"/>
<dbReference type="AlphaFoldDB" id="M0CRB9"/>
<dbReference type="PATRIC" id="fig|797114.5.peg.2542"/>
<reference evidence="2 3" key="1">
    <citation type="journal article" date="2014" name="PLoS Genet.">
        <title>Phylogenetically driven sequencing of extremely halophilic archaea reveals strategies for static and dynamic osmo-response.</title>
        <authorList>
            <person name="Becker E.A."/>
            <person name="Seitzer P.M."/>
            <person name="Tritt A."/>
            <person name="Larsen D."/>
            <person name="Krusor M."/>
            <person name="Yao A.I."/>
            <person name="Wu D."/>
            <person name="Madern D."/>
            <person name="Eisen J.A."/>
            <person name="Darling A.E."/>
            <person name="Facciotti M.T."/>
        </authorList>
    </citation>
    <scope>NUCLEOTIDE SEQUENCE [LARGE SCALE GENOMIC DNA]</scope>
    <source>
        <strain evidence="2 3">2-9-1</strain>
    </source>
</reference>
<feature type="region of interest" description="Disordered" evidence="1">
    <location>
        <begin position="1"/>
        <end position="22"/>
    </location>
</feature>
<feature type="compositionally biased region" description="Pro residues" evidence="1">
    <location>
        <begin position="1"/>
        <end position="12"/>
    </location>
</feature>
<organism evidence="2 3">
    <name type="scientific">Halosimplex carlsbadense 2-9-1</name>
    <dbReference type="NCBI Taxonomy" id="797114"/>
    <lineage>
        <taxon>Archaea</taxon>
        <taxon>Methanobacteriati</taxon>
        <taxon>Methanobacteriota</taxon>
        <taxon>Stenosarchaea group</taxon>
        <taxon>Halobacteria</taxon>
        <taxon>Halobacteriales</taxon>
        <taxon>Haloarculaceae</taxon>
        <taxon>Halosimplex</taxon>
    </lineage>
</organism>